<reference evidence="2 3" key="1">
    <citation type="submission" date="2018-12" db="EMBL/GenBank/DDBJ databases">
        <authorList>
            <person name="Yang Y."/>
        </authorList>
    </citation>
    <scope>NUCLEOTIDE SEQUENCE [LARGE SCALE GENOMIC DNA]</scope>
    <source>
        <strain evidence="2 3">GSF71</strain>
    </source>
</reference>
<dbReference type="OrthoDB" id="9778733at2"/>
<evidence type="ECO:0000313" key="3">
    <source>
        <dbReference type="Proteomes" id="UP000280346"/>
    </source>
</evidence>
<accession>A0A433J1I3</accession>
<proteinExistence type="predicted"/>
<keyword evidence="3" id="KW-1185">Reference proteome</keyword>
<name>A0A433J1I3_9PROT</name>
<dbReference type="SMART" id="SM00028">
    <property type="entry name" value="TPR"/>
    <property type="match status" value="3"/>
</dbReference>
<dbReference type="Gene3D" id="1.25.40.10">
    <property type="entry name" value="Tetratricopeptide repeat domain"/>
    <property type="match status" value="1"/>
</dbReference>
<dbReference type="InterPro" id="IPR011990">
    <property type="entry name" value="TPR-like_helical_dom_sf"/>
</dbReference>
<evidence type="ECO:0000256" key="1">
    <source>
        <dbReference type="PROSITE-ProRule" id="PRU00339"/>
    </source>
</evidence>
<evidence type="ECO:0000313" key="2">
    <source>
        <dbReference type="EMBL" id="RUQ64065.1"/>
    </source>
</evidence>
<dbReference type="GO" id="GO:0006493">
    <property type="term" value="P:protein O-linked glycosylation"/>
    <property type="evidence" value="ECO:0007669"/>
    <property type="project" value="InterPro"/>
</dbReference>
<dbReference type="PANTHER" id="PTHR44366:SF1">
    <property type="entry name" value="UDP-N-ACETYLGLUCOSAMINE--PEPTIDE N-ACETYLGLUCOSAMINYLTRANSFERASE 110 KDA SUBUNIT"/>
    <property type="match status" value="1"/>
</dbReference>
<dbReference type="PROSITE" id="PS50005">
    <property type="entry name" value="TPR"/>
    <property type="match status" value="1"/>
</dbReference>
<organism evidence="2 3">
    <name type="scientific">Azospirillum doebereinerae</name>
    <dbReference type="NCBI Taxonomy" id="92933"/>
    <lineage>
        <taxon>Bacteria</taxon>
        <taxon>Pseudomonadati</taxon>
        <taxon>Pseudomonadota</taxon>
        <taxon>Alphaproteobacteria</taxon>
        <taxon>Rhodospirillales</taxon>
        <taxon>Azospirillaceae</taxon>
        <taxon>Azospirillum</taxon>
    </lineage>
</organism>
<sequence length="476" mass="52796">MGNPTLPSALFASLAPADGPKLLDDAERLLRDGNPEAADLRLSRAIALAPADPRALGLAGVASHLSGRSDQALRRFGWTVHVAPGHAAAHNDLCEALRRRGRLEEALAHGRLAAALEPDRFDILYNLGIVYYDRLEIDRAILWERRAVRLAPEVPGPHFELAEGLLLSGCFPEGWQEYEWRFRLPGVPPPVPPSLLESGRPVPRPPWDGRPMPSERLLLIADQGFGDVVQFARYIPLAERLCPDFVIAGSPETLPILRQVSGGRRCHQDWESLPDFDRWCPLSGLPRLFGTTLATIPAEIPYLHADPERAAWWKERLDGLLPKGMQRIGLVWAGRPSHGNDQNRSMRLQQLKPLFDLDKVALVSLQVGPTQAEIGRYFGKAPLVNLGAGIGDFDDTMAILQSLDRLVSVDTAVAHLAGAMGVPTSILLPFAPDWRWLLKRGDTPWYPAVTLHRQTSPGRWDEPVRAMVASLRFRRR</sequence>
<dbReference type="AlphaFoldDB" id="A0A433J1I3"/>
<keyword evidence="2" id="KW-0808">Transferase</keyword>
<dbReference type="Pfam" id="PF13432">
    <property type="entry name" value="TPR_16"/>
    <property type="match status" value="1"/>
</dbReference>
<protein>
    <submittedName>
        <fullName evidence="2">Glycosyltransferase family 41 protein</fullName>
    </submittedName>
</protein>
<keyword evidence="1" id="KW-0802">TPR repeat</keyword>
<gene>
    <name evidence="2" type="ORF">EJ913_26845</name>
</gene>
<dbReference type="SUPFAM" id="SSF53756">
    <property type="entry name" value="UDP-Glycosyltransferase/glycogen phosphorylase"/>
    <property type="match status" value="1"/>
</dbReference>
<feature type="repeat" description="TPR" evidence="1">
    <location>
        <begin position="121"/>
        <end position="154"/>
    </location>
</feature>
<dbReference type="EMBL" id="RZIJ01000030">
    <property type="protein sequence ID" value="RUQ64065.1"/>
    <property type="molecule type" value="Genomic_DNA"/>
</dbReference>
<dbReference type="Proteomes" id="UP000280346">
    <property type="component" value="Unassembled WGS sequence"/>
</dbReference>
<dbReference type="InterPro" id="IPR037919">
    <property type="entry name" value="OGT"/>
</dbReference>
<comment type="caution">
    <text evidence="2">The sequence shown here is derived from an EMBL/GenBank/DDBJ whole genome shotgun (WGS) entry which is preliminary data.</text>
</comment>
<dbReference type="Gene3D" id="3.40.50.2000">
    <property type="entry name" value="Glycogen Phosphorylase B"/>
    <property type="match status" value="1"/>
</dbReference>
<dbReference type="RefSeq" id="WP_127003729.1">
    <property type="nucleotide sequence ID" value="NZ_JBNPXW010000021.1"/>
</dbReference>
<dbReference type="SUPFAM" id="SSF48452">
    <property type="entry name" value="TPR-like"/>
    <property type="match status" value="1"/>
</dbReference>
<dbReference type="GO" id="GO:0097363">
    <property type="term" value="F:protein O-acetylglucosaminyltransferase activity"/>
    <property type="evidence" value="ECO:0007669"/>
    <property type="project" value="TreeGrafter"/>
</dbReference>
<dbReference type="PANTHER" id="PTHR44366">
    <property type="entry name" value="UDP-N-ACETYLGLUCOSAMINE--PEPTIDE N-ACETYLGLUCOSAMINYLTRANSFERASE 110 KDA SUBUNIT"/>
    <property type="match status" value="1"/>
</dbReference>
<dbReference type="InterPro" id="IPR019734">
    <property type="entry name" value="TPR_rpt"/>
</dbReference>